<gene>
    <name evidence="1" type="ORF">F5148DRAFT_1007792</name>
</gene>
<proteinExistence type="predicted"/>
<keyword evidence="2" id="KW-1185">Reference proteome</keyword>
<accession>A0ACC0UMB3</accession>
<organism evidence="1 2">
    <name type="scientific">Russula earlei</name>
    <dbReference type="NCBI Taxonomy" id="71964"/>
    <lineage>
        <taxon>Eukaryota</taxon>
        <taxon>Fungi</taxon>
        <taxon>Dikarya</taxon>
        <taxon>Basidiomycota</taxon>
        <taxon>Agaricomycotina</taxon>
        <taxon>Agaricomycetes</taxon>
        <taxon>Russulales</taxon>
        <taxon>Russulaceae</taxon>
        <taxon>Russula</taxon>
    </lineage>
</organism>
<comment type="caution">
    <text evidence="1">The sequence shown here is derived from an EMBL/GenBank/DDBJ whole genome shotgun (WGS) entry which is preliminary data.</text>
</comment>
<protein>
    <submittedName>
        <fullName evidence="1">Uncharacterized protein</fullName>
    </submittedName>
</protein>
<sequence>MESPSPRRPQRQDTFDLRETIVSDEQSYLIQMQGEPYPSDEEHSMIEDDSDPDERDGDYADDDDRSSSLSIPNESIDFDLVYSLHSFAATVEGQASVVKGDSLVLMDDSNSYWWLVRVLKTQEIGYIPAENIETPFERLARLNKHRNVDLASATQAEMQDGLQESRDHFRNNMSSRAGSNRQTPSPTLGNDARGAARPGQLARRSVIFTPALQVHRYPPAVWGDDEEVDDDDEWDVGGYEDEDPSLAEEAALADQERRGSGGAGGDSDDGMSWEEPLPDGMGAQVVVTAEDLQNELQTQQVQQQEQQHLRQLQEAEQQAAQQLQLHQRQQIEEQRRQQQLIAQTMVRQGSATPTQGPGGISLRESDSREQLAPPQDTSVSVSSSSSSARSMDPIDASETKKLTMTPLLVQDNNQRSQSSRQAAPRSSGPLLPSEVMQRQEEERKRTREEIGALEEAARKKAKSPSGGRTNGPAKLRKEPQSGDEDSGKEKDKKGKSGGLFGRLFDRRKDKNKEKASNDSIDITRSVETRSSEESGRSSNHTDNSGGVQSPPRKVAAAVITPPPVSLHTTSLRQRDREQQALYQQQYLTRSPSSPPEAQPLLQMSPVSPQQGLVALGGASATLSPTSDGRRPRPGSLLIGGNISGDGSSSVPELSVIRIFAGKKLQTEATFKTVLLNSSTTSEELVKQAIQRFRLPAGEDATDYYLTVKRLEGSSAVLKPEEKPLGVFEMLAEAALDLPKVKRSSVGSISSIASNLSQHSAIKKLPMNDFTDDTAVKIYLNRRSESASDESMTAEESDTINAESVQADRENGGTRLRLHNLNTVGITVPPERFSSPSFRFALQLLIYPDDLPDDMVFDPLTEAIVFKHTLRDRPHVTPSSAPFRRKVFVFPKNITVAEVIELGLERFGIPDGVVDGGDEVEDKNTKRRSSLRVRYALNVVVDGKERELIPSGKVIDAYPRPPSYRPADRRLSDSKRRSFDSMQLLGSLEDITPEDPLFILRRAITYRTSSRHRLSAPLDEIALQQLHRHSISSSSATSEDGDTKRSMSKQELITAQRAVWRANQRAILSAQANSQRGVDLLLPNNAVLRSSRYDADDRPRYSYVEGGETYDISDIMEEEWDSSPSTNQGDLLEGVLHRGSARDGVDEKLNRILSKIKDGRTIQRTASSTPPSASTVDSVYSDVAQDEQIPTPVERSRSSTPVVAGNHKVDDILPRGQSPASERTVTPDIRKQRSVTPSSFSQGRLTPQQQSIQAPLAPHLRQTSIASVTTDTSGYRTAVGSPVVSSPIPAKAGPLRQRKPKLTLPKDDFGVSHMMAIIELAGLQDKLPPLEPMHPVDELLFGRRINVDELHPVIREIYAPTFRQLDEMDQMLDDLLKQALSP</sequence>
<dbReference type="Proteomes" id="UP001207468">
    <property type="component" value="Unassembled WGS sequence"/>
</dbReference>
<dbReference type="EMBL" id="JAGFNK010000006">
    <property type="protein sequence ID" value="KAI9512773.1"/>
    <property type="molecule type" value="Genomic_DNA"/>
</dbReference>
<evidence type="ECO:0000313" key="2">
    <source>
        <dbReference type="Proteomes" id="UP001207468"/>
    </source>
</evidence>
<reference evidence="1" key="1">
    <citation type="submission" date="2021-03" db="EMBL/GenBank/DDBJ databases">
        <title>Evolutionary priming and transition to the ectomycorrhizal habit in an iconic lineage of mushroom-forming fungi: is preadaptation a requirement?</title>
        <authorList>
            <consortium name="DOE Joint Genome Institute"/>
            <person name="Looney B.P."/>
            <person name="Miyauchi S."/>
            <person name="Morin E."/>
            <person name="Drula E."/>
            <person name="Courty P.E."/>
            <person name="Chicoki N."/>
            <person name="Fauchery L."/>
            <person name="Kohler A."/>
            <person name="Kuo A."/>
            <person name="LaButti K."/>
            <person name="Pangilinan J."/>
            <person name="Lipzen A."/>
            <person name="Riley R."/>
            <person name="Andreopoulos W."/>
            <person name="He G."/>
            <person name="Johnson J."/>
            <person name="Barry K.W."/>
            <person name="Grigoriev I.V."/>
            <person name="Nagy L."/>
            <person name="Hibbett D."/>
            <person name="Henrissat B."/>
            <person name="Matheny P.B."/>
            <person name="Labbe J."/>
            <person name="Martin A.F."/>
        </authorList>
    </citation>
    <scope>NUCLEOTIDE SEQUENCE</scope>
    <source>
        <strain evidence="1">BPL698</strain>
    </source>
</reference>
<evidence type="ECO:0000313" key="1">
    <source>
        <dbReference type="EMBL" id="KAI9512773.1"/>
    </source>
</evidence>
<name>A0ACC0UMB3_9AGAM</name>